<dbReference type="Pfam" id="PF07424">
    <property type="entry name" value="TrbM"/>
    <property type="match status" value="1"/>
</dbReference>
<gene>
    <name evidence="2" type="ORF">BCM31_01310</name>
</gene>
<sequence length="239" mass="27460">MNKITKSLTLALILGFSSVNANNLQQSQINLQNLKSKELTGDTKLACEAILCLSTGNPPSECNPSLRRFYSISAKKMADTIRKRKSFLNLCPVNNASDDLVLKNLTQDILPSANPEQCKPEYLNQQIQTKTNNLQGIQQAMFFRVNPNLPKHCQALINHAYTDYKIPTYKCSGEFYSKLEWSLSAKLQSIDYATFKKLNHNQSYKIFNQCRYDDTYSNCNDPYNQYFKKIPFTKKCWSY</sequence>
<comment type="caution">
    <text evidence="2">The sequence shown here is derived from an EMBL/GenBank/DDBJ whole genome shotgun (WGS) entry which is preliminary data.</text>
</comment>
<name>A0A2N3PK99_9HELI</name>
<organism evidence="2 3">
    <name type="scientific">Helicobacter winghamensis</name>
    <dbReference type="NCBI Taxonomy" id="157268"/>
    <lineage>
        <taxon>Bacteria</taxon>
        <taxon>Pseudomonadati</taxon>
        <taxon>Campylobacterota</taxon>
        <taxon>Epsilonproteobacteria</taxon>
        <taxon>Campylobacterales</taxon>
        <taxon>Helicobacteraceae</taxon>
        <taxon>Helicobacter</taxon>
    </lineage>
</organism>
<feature type="signal peptide" evidence="1">
    <location>
        <begin position="1"/>
        <end position="21"/>
    </location>
</feature>
<reference evidence="2 3" key="1">
    <citation type="submission" date="2016-07" db="EMBL/GenBank/DDBJ databases">
        <title>Detection of Helicobacter winghamensis from caecal content of red fox (Vulpes vulpes).</title>
        <authorList>
            <person name="Zanoni R.G."/>
            <person name="Florio D."/>
            <person name="Caffara M."/>
            <person name="Renzi M."/>
            <person name="Parisi A."/>
            <person name="Pasquali F."/>
            <person name="Manfreda G."/>
        </authorList>
    </citation>
    <scope>NUCLEOTIDE SEQUENCE [LARGE SCALE GENOMIC DNA]</scope>
    <source>
        <strain evidence="2 3">295_13</strain>
    </source>
</reference>
<dbReference type="EMBL" id="MBPK01000011">
    <property type="protein sequence ID" value="PKT81850.1"/>
    <property type="molecule type" value="Genomic_DNA"/>
</dbReference>
<feature type="chain" id="PRO_5014632656" evidence="1">
    <location>
        <begin position="22"/>
        <end position="239"/>
    </location>
</feature>
<dbReference type="InterPro" id="IPR009989">
    <property type="entry name" value="TrbM"/>
</dbReference>
<dbReference type="STRING" id="556267.HWAG_00685"/>
<proteinExistence type="predicted"/>
<dbReference type="OrthoDB" id="9784009at2"/>
<evidence type="ECO:0000313" key="2">
    <source>
        <dbReference type="EMBL" id="PKT81850.1"/>
    </source>
</evidence>
<evidence type="ECO:0000256" key="1">
    <source>
        <dbReference type="SAM" id="SignalP"/>
    </source>
</evidence>
<accession>A0A2N3PK99</accession>
<protein>
    <submittedName>
        <fullName evidence="2">Conjugal transfer protein TrbM</fullName>
    </submittedName>
</protein>
<dbReference type="AlphaFoldDB" id="A0A2N3PK99"/>
<keyword evidence="3" id="KW-1185">Reference proteome</keyword>
<keyword evidence="1" id="KW-0732">Signal</keyword>
<dbReference type="Proteomes" id="UP000233350">
    <property type="component" value="Unassembled WGS sequence"/>
</dbReference>
<dbReference type="GeneID" id="97289925"/>
<dbReference type="RefSeq" id="WP_006802379.1">
    <property type="nucleotide sequence ID" value="NZ_CABKOI010000020.1"/>
</dbReference>
<evidence type="ECO:0000313" key="3">
    <source>
        <dbReference type="Proteomes" id="UP000233350"/>
    </source>
</evidence>